<reference evidence="2" key="1">
    <citation type="submission" date="2022-12" db="EMBL/GenBank/DDBJ databases">
        <authorList>
            <person name="Webb A."/>
        </authorList>
    </citation>
    <scope>NUCLEOTIDE SEQUENCE</scope>
    <source>
        <strain evidence="2">Hp1</strain>
    </source>
</reference>
<feature type="region of interest" description="Disordered" evidence="1">
    <location>
        <begin position="151"/>
        <end position="172"/>
    </location>
</feature>
<keyword evidence="3" id="KW-1185">Reference proteome</keyword>
<gene>
    <name evidence="2" type="ORF">HBR001_LOCUS2060</name>
</gene>
<feature type="compositionally biased region" description="Basic and acidic residues" evidence="1">
    <location>
        <begin position="152"/>
        <end position="165"/>
    </location>
</feature>
<evidence type="ECO:0008006" key="4">
    <source>
        <dbReference type="Google" id="ProtNLM"/>
    </source>
</evidence>
<evidence type="ECO:0000313" key="3">
    <source>
        <dbReference type="Proteomes" id="UP001162031"/>
    </source>
</evidence>
<evidence type="ECO:0000256" key="1">
    <source>
        <dbReference type="SAM" id="MobiDB-lite"/>
    </source>
</evidence>
<evidence type="ECO:0000313" key="2">
    <source>
        <dbReference type="EMBL" id="CAI5718735.1"/>
    </source>
</evidence>
<sequence length="407" mass="44792">MATVVDIFAAAKICARDDFDLRRALVLLLDVLKTYDLLSLNFLLAALRRLDFPEAFVRIVAALHNCTRSRFIIANKSAAMAAKVCGYADDTAVYVRSLEDVVEVMQALLRFGETSGLKTNTPNSLAVPHCDGSFIDPELLHGIRLLQAGERAGPKEDEHGPELRRSGGSNRHLQADVGNRDFRLHDHPALSRLVQLQMGEGWRPKRTRVKAVAAMQRAKEGNHERYRAIAVQAASNSDLRSASAQLKWSDIGTVTGSDAATVQTLYRIKANKLNLWNYVHSDRSCPQSSCRRDELATLQHVFSECPSKNVSLRPDMNVATFCSICQRSLAAHGGNDNPLHLVDNALRDFVSLKYKLDTDEEDAPKKAVTGALAARLTEPTADLIRTPPISSQSLRLLFSDGGSRGIP</sequence>
<organism evidence="2 3">
    <name type="scientific">Hyaloperonospora brassicae</name>
    <name type="common">Brassica downy mildew</name>
    <name type="synonym">Peronospora brassicae</name>
    <dbReference type="NCBI Taxonomy" id="162125"/>
    <lineage>
        <taxon>Eukaryota</taxon>
        <taxon>Sar</taxon>
        <taxon>Stramenopiles</taxon>
        <taxon>Oomycota</taxon>
        <taxon>Peronosporomycetes</taxon>
        <taxon>Peronosporales</taxon>
        <taxon>Peronosporaceae</taxon>
        <taxon>Hyaloperonospora</taxon>
    </lineage>
</organism>
<proteinExistence type="predicted"/>
<dbReference type="Proteomes" id="UP001162031">
    <property type="component" value="Unassembled WGS sequence"/>
</dbReference>
<comment type="caution">
    <text evidence="2">The sequence shown here is derived from an EMBL/GenBank/DDBJ whole genome shotgun (WGS) entry which is preliminary data.</text>
</comment>
<dbReference type="EMBL" id="CANTFL010000222">
    <property type="protein sequence ID" value="CAI5718735.1"/>
    <property type="molecule type" value="Genomic_DNA"/>
</dbReference>
<dbReference type="AlphaFoldDB" id="A0AAV0TED0"/>
<accession>A0AAV0TED0</accession>
<name>A0AAV0TED0_HYABA</name>
<protein>
    <recommendedName>
        <fullName evidence="4">Reverse transcriptase domain-containing protein</fullName>
    </recommendedName>
</protein>